<comment type="catalytic activity">
    <reaction evidence="1 5">
        <text>uridine(55) in tRNA = pseudouridine(55) in tRNA</text>
        <dbReference type="Rhea" id="RHEA:42532"/>
        <dbReference type="Rhea" id="RHEA-COMP:10101"/>
        <dbReference type="Rhea" id="RHEA-COMP:10102"/>
        <dbReference type="ChEBI" id="CHEBI:65314"/>
        <dbReference type="ChEBI" id="CHEBI:65315"/>
        <dbReference type="EC" id="5.4.99.25"/>
    </reaction>
</comment>
<dbReference type="InterPro" id="IPR032819">
    <property type="entry name" value="TruB_C"/>
</dbReference>
<dbReference type="EMBL" id="AP025628">
    <property type="protein sequence ID" value="BDG59406.1"/>
    <property type="molecule type" value="Genomic_DNA"/>
</dbReference>
<dbReference type="PANTHER" id="PTHR13767:SF2">
    <property type="entry name" value="PSEUDOURIDYLATE SYNTHASE TRUB1"/>
    <property type="match status" value="1"/>
</dbReference>
<keyword evidence="10" id="KW-1185">Reference proteome</keyword>
<keyword evidence="4 5" id="KW-0413">Isomerase</keyword>
<dbReference type="GO" id="GO:0003723">
    <property type="term" value="F:RNA binding"/>
    <property type="evidence" value="ECO:0007669"/>
    <property type="project" value="InterPro"/>
</dbReference>
<dbReference type="InterPro" id="IPR014780">
    <property type="entry name" value="tRNA_psdUridine_synth_TruB"/>
</dbReference>
<dbReference type="SUPFAM" id="SSF55120">
    <property type="entry name" value="Pseudouridine synthase"/>
    <property type="match status" value="1"/>
</dbReference>
<name>A0AA35G6V0_9FIRM</name>
<reference evidence="9" key="1">
    <citation type="submission" date="2022-03" db="EMBL/GenBank/DDBJ databases">
        <title>Complete genome sequence of Caldinitratiruptor microaerophilus.</title>
        <authorList>
            <person name="Mukaiyama R."/>
            <person name="Nishiyama T."/>
            <person name="Ueda K."/>
        </authorList>
    </citation>
    <scope>NUCLEOTIDE SEQUENCE</scope>
    <source>
        <strain evidence="9">JCM 16183</strain>
    </source>
</reference>
<dbReference type="InterPro" id="IPR002501">
    <property type="entry name" value="PsdUridine_synth_N"/>
</dbReference>
<protein>
    <recommendedName>
        <fullName evidence="5">tRNA pseudouridine synthase B</fullName>
        <ecNumber evidence="5">5.4.99.25</ecNumber>
    </recommendedName>
    <alternativeName>
        <fullName evidence="5">tRNA pseudouridine(55) synthase</fullName>
        <shortName evidence="5">Psi55 synthase</shortName>
    </alternativeName>
    <alternativeName>
        <fullName evidence="5">tRNA pseudouridylate synthase</fullName>
    </alternativeName>
    <alternativeName>
        <fullName evidence="5">tRNA-uridine isomerase</fullName>
    </alternativeName>
</protein>
<dbReference type="NCBIfam" id="TIGR00431">
    <property type="entry name" value="TruB"/>
    <property type="match status" value="1"/>
</dbReference>
<evidence type="ECO:0000256" key="6">
    <source>
        <dbReference type="SAM" id="MobiDB-lite"/>
    </source>
</evidence>
<dbReference type="CDD" id="cd02573">
    <property type="entry name" value="PseudoU_synth_EcTruB"/>
    <property type="match status" value="1"/>
</dbReference>
<comment type="function">
    <text evidence="5">Responsible for synthesis of pseudouridine from uracil-55 in the psi GC loop of transfer RNAs.</text>
</comment>
<feature type="domain" description="Pseudouridine synthase II N-terminal" evidence="7">
    <location>
        <begin position="23"/>
        <end position="174"/>
    </location>
</feature>
<evidence type="ECO:0000256" key="2">
    <source>
        <dbReference type="ARBA" id="ARBA00005642"/>
    </source>
</evidence>
<organism evidence="9 10">
    <name type="scientific">Caldinitratiruptor microaerophilus</name>
    <dbReference type="NCBI Taxonomy" id="671077"/>
    <lineage>
        <taxon>Bacteria</taxon>
        <taxon>Bacillati</taxon>
        <taxon>Bacillota</taxon>
        <taxon>Clostridia</taxon>
        <taxon>Eubacteriales</taxon>
        <taxon>Symbiobacteriaceae</taxon>
        <taxon>Caldinitratiruptor</taxon>
    </lineage>
</organism>
<evidence type="ECO:0000256" key="3">
    <source>
        <dbReference type="ARBA" id="ARBA00022694"/>
    </source>
</evidence>
<evidence type="ECO:0000256" key="4">
    <source>
        <dbReference type="ARBA" id="ARBA00023235"/>
    </source>
</evidence>
<feature type="domain" description="tRNA pseudouridylate synthase B C-terminal" evidence="8">
    <location>
        <begin position="175"/>
        <end position="215"/>
    </location>
</feature>
<accession>A0AA35G6V0</accession>
<dbReference type="GO" id="GO:0160148">
    <property type="term" value="F:tRNA pseudouridine(55) synthase activity"/>
    <property type="evidence" value="ECO:0007669"/>
    <property type="project" value="UniProtKB-EC"/>
</dbReference>
<dbReference type="GO" id="GO:1990481">
    <property type="term" value="P:mRNA pseudouridine synthesis"/>
    <property type="evidence" value="ECO:0007669"/>
    <property type="project" value="TreeGrafter"/>
</dbReference>
<evidence type="ECO:0000256" key="5">
    <source>
        <dbReference type="HAMAP-Rule" id="MF_01080"/>
    </source>
</evidence>
<gene>
    <name evidence="5 9" type="primary">truB</name>
    <name evidence="9" type="ORF">caldi_04960</name>
</gene>
<dbReference type="RefSeq" id="WP_264843537.1">
    <property type="nucleotide sequence ID" value="NZ_AP025628.1"/>
</dbReference>
<comment type="similarity">
    <text evidence="2 5">Belongs to the pseudouridine synthase TruB family. Type 1 subfamily.</text>
</comment>
<proteinExistence type="inferred from homology"/>
<evidence type="ECO:0000259" key="7">
    <source>
        <dbReference type="Pfam" id="PF01509"/>
    </source>
</evidence>
<evidence type="ECO:0000313" key="10">
    <source>
        <dbReference type="Proteomes" id="UP001163687"/>
    </source>
</evidence>
<dbReference type="Proteomes" id="UP001163687">
    <property type="component" value="Chromosome"/>
</dbReference>
<evidence type="ECO:0000259" key="8">
    <source>
        <dbReference type="Pfam" id="PF16198"/>
    </source>
</evidence>
<dbReference type="PANTHER" id="PTHR13767">
    <property type="entry name" value="TRNA-PSEUDOURIDINE SYNTHASE"/>
    <property type="match status" value="1"/>
</dbReference>
<evidence type="ECO:0000256" key="1">
    <source>
        <dbReference type="ARBA" id="ARBA00000385"/>
    </source>
</evidence>
<dbReference type="AlphaFoldDB" id="A0AA35G6V0"/>
<dbReference type="Pfam" id="PF01509">
    <property type="entry name" value="TruB_N"/>
    <property type="match status" value="1"/>
</dbReference>
<dbReference type="KEGG" id="cmic:caldi_04960"/>
<dbReference type="InterPro" id="IPR020103">
    <property type="entry name" value="PsdUridine_synth_cat_dom_sf"/>
</dbReference>
<feature type="region of interest" description="Disordered" evidence="6">
    <location>
        <begin position="247"/>
        <end position="268"/>
    </location>
</feature>
<evidence type="ECO:0000313" key="9">
    <source>
        <dbReference type="EMBL" id="BDG59406.1"/>
    </source>
</evidence>
<feature type="active site" description="Nucleophile" evidence="5">
    <location>
        <position position="38"/>
    </location>
</feature>
<dbReference type="EC" id="5.4.99.25" evidence="5"/>
<dbReference type="GO" id="GO:0031119">
    <property type="term" value="P:tRNA pseudouridine synthesis"/>
    <property type="evidence" value="ECO:0007669"/>
    <property type="project" value="UniProtKB-UniRule"/>
</dbReference>
<dbReference type="Pfam" id="PF16198">
    <property type="entry name" value="TruB_C_2"/>
    <property type="match status" value="1"/>
</dbReference>
<keyword evidence="3 5" id="KW-0819">tRNA processing</keyword>
<dbReference type="Gene3D" id="3.30.2350.10">
    <property type="entry name" value="Pseudouridine synthase"/>
    <property type="match status" value="1"/>
</dbReference>
<dbReference type="HAMAP" id="MF_01080">
    <property type="entry name" value="TruB_bact"/>
    <property type="match status" value="1"/>
</dbReference>
<sequence>MIGVLNVNKPVGMTSHDVVARVRRLAGERRVGHAGTLDPGATGVLPLCLGPATRLAEYIGQTGKAYRAAVTFGIATDTLDAGGRETARVPVPGLGAEAVAAVLSRFRGEIEQVPPMVSALKVGGRRLYELARQGVEVARAPRRVTVYRLELVGYEPGEFPVAHLAVECSAGFYVRALAADIGAALGVPAHLSGLVRHRVGPFSLEEAVALEALEAGGVERYLLPPLRAVAHLPVVRLARDEVRAVRQGRPPRRPVAAEPPAWSGAGAREAARDRVALVDPDGQLVAVARRDGSGGALALEKVLP</sequence>